<dbReference type="OrthoDB" id="47513at2759"/>
<feature type="region of interest" description="Disordered" evidence="1">
    <location>
        <begin position="69"/>
        <end position="95"/>
    </location>
</feature>
<dbReference type="Proteomes" id="UP000245207">
    <property type="component" value="Unassembled WGS sequence"/>
</dbReference>
<reference evidence="2 3" key="1">
    <citation type="journal article" date="2018" name="Mol. Plant">
        <title>The genome of Artemisia annua provides insight into the evolution of Asteraceae family and artemisinin biosynthesis.</title>
        <authorList>
            <person name="Shen Q."/>
            <person name="Zhang L."/>
            <person name="Liao Z."/>
            <person name="Wang S."/>
            <person name="Yan T."/>
            <person name="Shi P."/>
            <person name="Liu M."/>
            <person name="Fu X."/>
            <person name="Pan Q."/>
            <person name="Wang Y."/>
            <person name="Lv Z."/>
            <person name="Lu X."/>
            <person name="Zhang F."/>
            <person name="Jiang W."/>
            <person name="Ma Y."/>
            <person name="Chen M."/>
            <person name="Hao X."/>
            <person name="Li L."/>
            <person name="Tang Y."/>
            <person name="Lv G."/>
            <person name="Zhou Y."/>
            <person name="Sun X."/>
            <person name="Brodelius P.E."/>
            <person name="Rose J.K.C."/>
            <person name="Tang K."/>
        </authorList>
    </citation>
    <scope>NUCLEOTIDE SEQUENCE [LARGE SCALE GENOMIC DNA]</scope>
    <source>
        <strain evidence="3">cv. Huhao1</strain>
        <tissue evidence="2">Leaf</tissue>
    </source>
</reference>
<evidence type="ECO:0000313" key="3">
    <source>
        <dbReference type="Proteomes" id="UP000245207"/>
    </source>
</evidence>
<keyword evidence="3" id="KW-1185">Reference proteome</keyword>
<evidence type="ECO:0000313" key="2">
    <source>
        <dbReference type="EMBL" id="PWA52792.1"/>
    </source>
</evidence>
<dbReference type="AlphaFoldDB" id="A0A2U1LUW4"/>
<evidence type="ECO:0000256" key="1">
    <source>
        <dbReference type="SAM" id="MobiDB-lite"/>
    </source>
</evidence>
<protein>
    <submittedName>
        <fullName evidence="2">Calcium-binding EF-hand</fullName>
    </submittedName>
</protein>
<sequence>MANKVAKLESDEKNRLEAKIQTQDEECDINLDGELNREEFEEFLKSQIANTFVYVTQGLLITLEGIGFNQPSKRKFGKQSSSFEAHPTHESSDIDFSNFGSQSLDFEVDMNHLILLEVKSPSHIQDVDN</sequence>
<comment type="caution">
    <text evidence="2">The sequence shown here is derived from an EMBL/GenBank/DDBJ whole genome shotgun (WGS) entry which is preliminary data.</text>
</comment>
<accession>A0A2U1LUW4</accession>
<organism evidence="2 3">
    <name type="scientific">Artemisia annua</name>
    <name type="common">Sweet wormwood</name>
    <dbReference type="NCBI Taxonomy" id="35608"/>
    <lineage>
        <taxon>Eukaryota</taxon>
        <taxon>Viridiplantae</taxon>
        <taxon>Streptophyta</taxon>
        <taxon>Embryophyta</taxon>
        <taxon>Tracheophyta</taxon>
        <taxon>Spermatophyta</taxon>
        <taxon>Magnoliopsida</taxon>
        <taxon>eudicotyledons</taxon>
        <taxon>Gunneridae</taxon>
        <taxon>Pentapetalae</taxon>
        <taxon>asterids</taxon>
        <taxon>campanulids</taxon>
        <taxon>Asterales</taxon>
        <taxon>Asteraceae</taxon>
        <taxon>Asteroideae</taxon>
        <taxon>Anthemideae</taxon>
        <taxon>Artemisiinae</taxon>
        <taxon>Artemisia</taxon>
    </lineage>
</organism>
<name>A0A2U1LUW4_ARTAN</name>
<dbReference type="EMBL" id="PKPP01007648">
    <property type="protein sequence ID" value="PWA52792.1"/>
    <property type="molecule type" value="Genomic_DNA"/>
</dbReference>
<proteinExistence type="predicted"/>
<gene>
    <name evidence="2" type="ORF">CTI12_AA446390</name>
</gene>